<dbReference type="AlphaFoldDB" id="A0AA86V6I2"/>
<proteinExistence type="predicted"/>
<gene>
    <name evidence="1" type="ORF">AYBTSS11_LOCUS2179</name>
</gene>
<evidence type="ECO:0000313" key="2">
    <source>
        <dbReference type="Proteomes" id="UP001189624"/>
    </source>
</evidence>
<name>A0AA86V6I2_9FABA</name>
<protein>
    <submittedName>
        <fullName evidence="1">Uncharacterized protein</fullName>
    </submittedName>
</protein>
<dbReference type="EMBL" id="OY731398">
    <property type="protein sequence ID" value="CAJ1861294.1"/>
    <property type="molecule type" value="Genomic_DNA"/>
</dbReference>
<feature type="non-terminal residue" evidence="1">
    <location>
        <position position="97"/>
    </location>
</feature>
<accession>A0AA86V6I2</accession>
<dbReference type="Proteomes" id="UP001189624">
    <property type="component" value="Chromosome 1"/>
</dbReference>
<evidence type="ECO:0000313" key="1">
    <source>
        <dbReference type="EMBL" id="CAJ1861294.1"/>
    </source>
</evidence>
<reference evidence="1" key="1">
    <citation type="submission" date="2023-10" db="EMBL/GenBank/DDBJ databases">
        <authorList>
            <person name="Domelevo Entfellner J.-B."/>
        </authorList>
    </citation>
    <scope>NUCLEOTIDE SEQUENCE</scope>
</reference>
<keyword evidence="2" id="KW-1185">Reference proteome</keyword>
<sequence>MIGATGSGSVLAGTPLTTHCMPHSLPHAQYTTWNSIWKGIDNCPRKKRQDILLLSVEPEPSISVINHGGYVNAGLENVDNMSETQANEPTELVLPEP</sequence>
<organism evidence="1 2">
    <name type="scientific">Sphenostylis stenocarpa</name>
    <dbReference type="NCBI Taxonomy" id="92480"/>
    <lineage>
        <taxon>Eukaryota</taxon>
        <taxon>Viridiplantae</taxon>
        <taxon>Streptophyta</taxon>
        <taxon>Embryophyta</taxon>
        <taxon>Tracheophyta</taxon>
        <taxon>Spermatophyta</taxon>
        <taxon>Magnoliopsida</taxon>
        <taxon>eudicotyledons</taxon>
        <taxon>Gunneridae</taxon>
        <taxon>Pentapetalae</taxon>
        <taxon>rosids</taxon>
        <taxon>fabids</taxon>
        <taxon>Fabales</taxon>
        <taxon>Fabaceae</taxon>
        <taxon>Papilionoideae</taxon>
        <taxon>50 kb inversion clade</taxon>
        <taxon>NPAAA clade</taxon>
        <taxon>indigoferoid/millettioid clade</taxon>
        <taxon>Phaseoleae</taxon>
        <taxon>Sphenostylis</taxon>
    </lineage>
</organism>
<dbReference type="Gramene" id="rna-AYBTSS11_LOCUS2179">
    <property type="protein sequence ID" value="CAJ1861294.1"/>
    <property type="gene ID" value="gene-AYBTSS11_LOCUS2179"/>
</dbReference>